<comment type="similarity">
    <text evidence="5 22">Belongs to the FPP/GGPP synthase family.</text>
</comment>
<evidence type="ECO:0000256" key="20">
    <source>
        <dbReference type="ARBA" id="ARBA00062555"/>
    </source>
</evidence>
<reference evidence="23" key="1">
    <citation type="journal article" date="2022" name="bioRxiv">
        <title>Sequencing and chromosome-scale assembly of the giantPleurodeles waltlgenome.</title>
        <authorList>
            <person name="Brown T."/>
            <person name="Elewa A."/>
            <person name="Iarovenko S."/>
            <person name="Subramanian E."/>
            <person name="Araus A.J."/>
            <person name="Petzold A."/>
            <person name="Susuki M."/>
            <person name="Suzuki K.-i.T."/>
            <person name="Hayashi T."/>
            <person name="Toyoda A."/>
            <person name="Oliveira C."/>
            <person name="Osipova E."/>
            <person name="Leigh N.D."/>
            <person name="Simon A."/>
            <person name="Yun M.H."/>
        </authorList>
    </citation>
    <scope>NUCLEOTIDE SEQUENCE</scope>
    <source>
        <strain evidence="23">20211129_DDA</strain>
        <tissue evidence="23">Liver</tissue>
    </source>
</reference>
<comment type="catalytic activity">
    <reaction evidence="18">
        <text>isopentenyl diphosphate + dimethylallyl diphosphate = (2E)-geranyl diphosphate + diphosphate</text>
        <dbReference type="Rhea" id="RHEA:22408"/>
        <dbReference type="ChEBI" id="CHEBI:33019"/>
        <dbReference type="ChEBI" id="CHEBI:57623"/>
        <dbReference type="ChEBI" id="CHEBI:58057"/>
        <dbReference type="ChEBI" id="CHEBI:128769"/>
        <dbReference type="EC" id="2.5.1.1"/>
    </reaction>
</comment>
<dbReference type="GO" id="GO:0046872">
    <property type="term" value="F:metal ion binding"/>
    <property type="evidence" value="ECO:0007669"/>
    <property type="project" value="UniProtKB-KW"/>
</dbReference>
<evidence type="ECO:0000256" key="2">
    <source>
        <dbReference type="ARBA" id="ARBA00004932"/>
    </source>
</evidence>
<comment type="catalytic activity">
    <reaction evidence="19">
        <text>isopentenyl diphosphate + (2E)-geranyl diphosphate = (2E,6E)-farnesyl diphosphate + diphosphate</text>
        <dbReference type="Rhea" id="RHEA:19361"/>
        <dbReference type="ChEBI" id="CHEBI:33019"/>
        <dbReference type="ChEBI" id="CHEBI:58057"/>
        <dbReference type="ChEBI" id="CHEBI:128769"/>
        <dbReference type="ChEBI" id="CHEBI:175763"/>
        <dbReference type="EC" id="2.5.1.10"/>
    </reaction>
</comment>
<evidence type="ECO:0000256" key="12">
    <source>
        <dbReference type="ARBA" id="ARBA00032052"/>
    </source>
</evidence>
<dbReference type="Proteomes" id="UP001066276">
    <property type="component" value="Chromosome 5"/>
</dbReference>
<keyword evidence="24" id="KW-1185">Reference proteome</keyword>
<keyword evidence="11" id="KW-0414">Isoprene biosynthesis</keyword>
<dbReference type="InterPro" id="IPR000092">
    <property type="entry name" value="Polyprenyl_synt"/>
</dbReference>
<dbReference type="GO" id="GO:0004337">
    <property type="term" value="F:(2E,6E)-farnesyl diphosphate synthase activity"/>
    <property type="evidence" value="ECO:0007669"/>
    <property type="project" value="UniProtKB-EC"/>
</dbReference>
<dbReference type="PANTHER" id="PTHR12001">
    <property type="entry name" value="GERANYLGERANYL PYROPHOSPHATE SYNTHASE"/>
    <property type="match status" value="1"/>
</dbReference>
<evidence type="ECO:0000256" key="18">
    <source>
        <dbReference type="ARBA" id="ARBA00049291"/>
    </source>
</evidence>
<dbReference type="Pfam" id="PF00348">
    <property type="entry name" value="polyprenyl_synt"/>
    <property type="match status" value="1"/>
</dbReference>
<dbReference type="InterPro" id="IPR033749">
    <property type="entry name" value="Polyprenyl_synt_CS"/>
</dbReference>
<evidence type="ECO:0000256" key="6">
    <source>
        <dbReference type="ARBA" id="ARBA00012382"/>
    </source>
</evidence>
<evidence type="ECO:0000256" key="21">
    <source>
        <dbReference type="ARBA" id="ARBA00072971"/>
    </source>
</evidence>
<evidence type="ECO:0000256" key="1">
    <source>
        <dbReference type="ARBA" id="ARBA00001946"/>
    </source>
</evidence>
<dbReference type="GO" id="GO:0004161">
    <property type="term" value="F:dimethylallyltranstransferase activity"/>
    <property type="evidence" value="ECO:0007669"/>
    <property type="project" value="UniProtKB-EC"/>
</dbReference>
<evidence type="ECO:0000256" key="13">
    <source>
        <dbReference type="ARBA" id="ARBA00032380"/>
    </source>
</evidence>
<dbReference type="EC" id="2.5.1.1" evidence="8"/>
<evidence type="ECO:0000256" key="10">
    <source>
        <dbReference type="ARBA" id="ARBA00022842"/>
    </source>
</evidence>
<dbReference type="PANTHER" id="PTHR12001:SF44">
    <property type="entry name" value="GERANYLGERANYL PYROPHOSPHATE SYNTHASE"/>
    <property type="match status" value="1"/>
</dbReference>
<sequence length="310" mass="35270">MQDVEETSEKIVMEPYKYLIQLPGRTPVMTMLLQAFNHWLNVPEDKTQIIIVVTEMLQDASLLLDDIEDNSKLRHGCPVAHNIYGIPSVINSATYVCCLCLEKVLTLGHPEAAKIFTQRLLEMHQGQGLDIYWRDTYTCPTEAHYKAMALKKTGGLLGLPIGLMQLFSGYKSDLKPIINILGLFFQIRDDYANLKSKEYSDSKGFCEDMTEGKFSFPAIHAIWSRPESTQVQNILRQRTENVDIKKYCVDYLEKVGSFEYTRQTLGTLESEAYREIEQLGGNRQLVALVDHLSKLYKNNEQACLPSSVSV</sequence>
<accession>A0AAV7RPL1</accession>
<evidence type="ECO:0000256" key="11">
    <source>
        <dbReference type="ARBA" id="ARBA00023229"/>
    </source>
</evidence>
<comment type="cofactor">
    <cofactor evidence="1">
        <name>Mg(2+)</name>
        <dbReference type="ChEBI" id="CHEBI:18420"/>
    </cofactor>
</comment>
<dbReference type="EC" id="2.5.1.29" evidence="6"/>
<keyword evidence="10" id="KW-0460">Magnesium</keyword>
<keyword evidence="9" id="KW-0479">Metal-binding</keyword>
<evidence type="ECO:0000256" key="22">
    <source>
        <dbReference type="RuleBase" id="RU004466"/>
    </source>
</evidence>
<comment type="subunit">
    <text evidence="20">Homohexamer; trimer of homodimers.</text>
</comment>
<comment type="caution">
    <text evidence="23">The sequence shown here is derived from an EMBL/GenBank/DDBJ whole genome shotgun (WGS) entry which is preliminary data.</text>
</comment>
<dbReference type="InterPro" id="IPR008949">
    <property type="entry name" value="Isoprenoid_synthase_dom_sf"/>
</dbReference>
<protein>
    <recommendedName>
        <fullName evidence="21">Geranylgeranyl pyrophosphate synthase</fullName>
        <ecNumber evidence="8">2.5.1.1</ecNumber>
        <ecNumber evidence="7">2.5.1.10</ecNumber>
        <ecNumber evidence="6">2.5.1.29</ecNumber>
    </recommendedName>
    <alternativeName>
        <fullName evidence="16">(2E,6E)-farnesyl diphosphate synthase</fullName>
    </alternativeName>
    <alternativeName>
        <fullName evidence="15">Dimethylallyltranstransferase</fullName>
    </alternativeName>
    <alternativeName>
        <fullName evidence="14">Farnesyl diphosphate synthase</fullName>
    </alternativeName>
    <alternativeName>
        <fullName evidence="12">Farnesyltranstransferase</fullName>
    </alternativeName>
    <alternativeName>
        <fullName evidence="17">Geranylgeranyl diphosphate synthase</fullName>
    </alternativeName>
    <alternativeName>
        <fullName evidence="13">Geranyltranstransferase</fullName>
    </alternativeName>
</protein>
<comment type="pathway">
    <text evidence="3">Isoprenoid biosynthesis; farnesyl diphosphate biosynthesis; farnesyl diphosphate from geranyl diphosphate and isopentenyl diphosphate: step 1/1.</text>
</comment>
<evidence type="ECO:0000256" key="15">
    <source>
        <dbReference type="ARBA" id="ARBA00032448"/>
    </source>
</evidence>
<evidence type="ECO:0000256" key="5">
    <source>
        <dbReference type="ARBA" id="ARBA00006706"/>
    </source>
</evidence>
<dbReference type="SFLD" id="SFLDS00005">
    <property type="entry name" value="Isoprenoid_Synthase_Type_I"/>
    <property type="match status" value="1"/>
</dbReference>
<dbReference type="GO" id="GO:0008299">
    <property type="term" value="P:isoprenoid biosynthetic process"/>
    <property type="evidence" value="ECO:0007669"/>
    <property type="project" value="UniProtKB-KW"/>
</dbReference>
<evidence type="ECO:0000256" key="16">
    <source>
        <dbReference type="ARBA" id="ARBA00032873"/>
    </source>
</evidence>
<dbReference type="SUPFAM" id="SSF48576">
    <property type="entry name" value="Terpenoid synthases"/>
    <property type="match status" value="1"/>
</dbReference>
<comment type="pathway">
    <text evidence="4">Isoprenoid biosynthesis; geranylgeranyl diphosphate biosynthesis; geranylgeranyl diphosphate from farnesyl diphosphate and isopentenyl diphosphate: step 1/1.</text>
</comment>
<evidence type="ECO:0000256" key="14">
    <source>
        <dbReference type="ARBA" id="ARBA00032424"/>
    </source>
</evidence>
<comment type="pathway">
    <text evidence="2">Isoprenoid biosynthesis; geranyl diphosphate biosynthesis; geranyl diphosphate from dimethylallyl diphosphate and isopentenyl diphosphate: step 1/1.</text>
</comment>
<organism evidence="23 24">
    <name type="scientific">Pleurodeles waltl</name>
    <name type="common">Iberian ribbed newt</name>
    <dbReference type="NCBI Taxonomy" id="8319"/>
    <lineage>
        <taxon>Eukaryota</taxon>
        <taxon>Metazoa</taxon>
        <taxon>Chordata</taxon>
        <taxon>Craniata</taxon>
        <taxon>Vertebrata</taxon>
        <taxon>Euteleostomi</taxon>
        <taxon>Amphibia</taxon>
        <taxon>Batrachia</taxon>
        <taxon>Caudata</taxon>
        <taxon>Salamandroidea</taxon>
        <taxon>Salamandridae</taxon>
        <taxon>Pleurodelinae</taxon>
        <taxon>Pleurodeles</taxon>
    </lineage>
</organism>
<evidence type="ECO:0000256" key="19">
    <source>
        <dbReference type="ARBA" id="ARBA00049399"/>
    </source>
</evidence>
<name>A0AAV7RPL1_PLEWA</name>
<keyword evidence="22" id="KW-0808">Transferase</keyword>
<dbReference type="GO" id="GO:0004311">
    <property type="term" value="F:geranylgeranyl diphosphate synthase activity"/>
    <property type="evidence" value="ECO:0007669"/>
    <property type="project" value="UniProtKB-EC"/>
</dbReference>
<evidence type="ECO:0000313" key="23">
    <source>
        <dbReference type="EMBL" id="KAJ1153094.1"/>
    </source>
</evidence>
<evidence type="ECO:0000256" key="3">
    <source>
        <dbReference type="ARBA" id="ARBA00005035"/>
    </source>
</evidence>
<gene>
    <name evidence="23" type="ORF">NDU88_005861</name>
</gene>
<dbReference type="EMBL" id="JANPWB010000009">
    <property type="protein sequence ID" value="KAJ1153094.1"/>
    <property type="molecule type" value="Genomic_DNA"/>
</dbReference>
<dbReference type="FunFam" id="1.10.600.10:FF:000009">
    <property type="entry name" value="Geranylgeranyl pyrophosphate synthase"/>
    <property type="match status" value="1"/>
</dbReference>
<evidence type="ECO:0000256" key="8">
    <source>
        <dbReference type="ARBA" id="ARBA00012833"/>
    </source>
</evidence>
<evidence type="ECO:0000256" key="7">
    <source>
        <dbReference type="ARBA" id="ARBA00012439"/>
    </source>
</evidence>
<dbReference type="PROSITE" id="PS00444">
    <property type="entry name" value="POLYPRENYL_SYNTHASE_2"/>
    <property type="match status" value="1"/>
</dbReference>
<evidence type="ECO:0000256" key="4">
    <source>
        <dbReference type="ARBA" id="ARBA00005221"/>
    </source>
</evidence>
<dbReference type="AlphaFoldDB" id="A0AAV7RPL1"/>
<evidence type="ECO:0000313" key="24">
    <source>
        <dbReference type="Proteomes" id="UP001066276"/>
    </source>
</evidence>
<dbReference type="EC" id="2.5.1.10" evidence="7"/>
<proteinExistence type="inferred from homology"/>
<dbReference type="Gene3D" id="1.10.600.10">
    <property type="entry name" value="Farnesyl Diphosphate Synthase"/>
    <property type="match status" value="1"/>
</dbReference>
<evidence type="ECO:0000256" key="9">
    <source>
        <dbReference type="ARBA" id="ARBA00022723"/>
    </source>
</evidence>
<evidence type="ECO:0000256" key="17">
    <source>
        <dbReference type="ARBA" id="ARBA00033096"/>
    </source>
</evidence>